<dbReference type="KEGG" id="spon:HME9304_00444"/>
<proteinExistence type="predicted"/>
<evidence type="ECO:0000313" key="2">
    <source>
        <dbReference type="Proteomes" id="UP000248536"/>
    </source>
</evidence>
<dbReference type="EMBL" id="CP030104">
    <property type="protein sequence ID" value="AWX43456.1"/>
    <property type="molecule type" value="Genomic_DNA"/>
</dbReference>
<sequence length="237" mass="26723">MKTKKIILLIVFLLGILILLLTSSFKNRNACEYATSNLEYIKSQMKAAIVASDFELAKYYSYKALNGIEKTKLNFLDCGCEGAIESLEKSLSYLKNAVKADSFESSKGLLHQALENTVTGLKVLRIFELEFSSDYGNDLLILNTKDALEHQDGSLLPKGKHLKEKVHNCLLGFETSLEKVVNEIEHDEASQFVANIHEEAELMLLDTELSEPKKQYYQRIKTITQGALERLAKKTSH</sequence>
<protein>
    <submittedName>
        <fullName evidence="1">Uncharacterized protein</fullName>
    </submittedName>
</protein>
<organism evidence="1 2">
    <name type="scientific">Flagellimonas maritima</name>
    <dbReference type="NCBI Taxonomy" id="1383885"/>
    <lineage>
        <taxon>Bacteria</taxon>
        <taxon>Pseudomonadati</taxon>
        <taxon>Bacteroidota</taxon>
        <taxon>Flavobacteriia</taxon>
        <taxon>Flavobacteriales</taxon>
        <taxon>Flavobacteriaceae</taxon>
        <taxon>Flagellimonas</taxon>
    </lineage>
</organism>
<dbReference type="Proteomes" id="UP000248536">
    <property type="component" value="Chromosome"/>
</dbReference>
<accession>A0A2Z4LNT5</accession>
<name>A0A2Z4LNT5_9FLAO</name>
<dbReference type="RefSeq" id="WP_123877313.1">
    <property type="nucleotide sequence ID" value="NZ_CP030104.1"/>
</dbReference>
<dbReference type="AlphaFoldDB" id="A0A2Z4LNT5"/>
<evidence type="ECO:0000313" key="1">
    <source>
        <dbReference type="EMBL" id="AWX43456.1"/>
    </source>
</evidence>
<reference evidence="1 2" key="1">
    <citation type="submission" date="2018-06" db="EMBL/GenBank/DDBJ databases">
        <title>Spongiibacterium sp. HME9304 Genome sequencing and assembly.</title>
        <authorList>
            <person name="Kang H."/>
            <person name="Kim H."/>
            <person name="Joh K."/>
        </authorList>
    </citation>
    <scope>NUCLEOTIDE SEQUENCE [LARGE SCALE GENOMIC DNA]</scope>
    <source>
        <strain evidence="1 2">HME9304</strain>
    </source>
</reference>
<gene>
    <name evidence="1" type="ORF">HME9304_00444</name>
</gene>
<keyword evidence="2" id="KW-1185">Reference proteome</keyword>
<dbReference type="OrthoDB" id="1427740at2"/>